<feature type="transmembrane region" description="Helical" evidence="7">
    <location>
        <begin position="277"/>
        <end position="295"/>
    </location>
</feature>
<comment type="caution">
    <text evidence="10">The sequence shown here is derived from an EMBL/GenBank/DDBJ whole genome shotgun (WGS) entry which is preliminary data.</text>
</comment>
<keyword evidence="4 7" id="KW-0812">Transmembrane</keyword>
<dbReference type="InterPro" id="IPR036291">
    <property type="entry name" value="NAD(P)-bd_dom_sf"/>
</dbReference>
<reference evidence="10 11" key="1">
    <citation type="submission" date="2018-05" db="EMBL/GenBank/DDBJ databases">
        <title>Isolation and characterization of genus Methanoculleus species and their viruses from deep sea marine sediment offshore southwestern Taiwan.</title>
        <authorList>
            <person name="Wei W.-H."/>
            <person name="Chen W.-C."/>
            <person name="Lai M.-C."/>
            <person name="Chen S.-C."/>
        </authorList>
    </citation>
    <scope>NUCLEOTIDE SEQUENCE [LARGE SCALE GENOMIC DNA]</scope>
    <source>
        <strain evidence="10 11">CWC-02</strain>
    </source>
</reference>
<dbReference type="Pfam" id="PF00999">
    <property type="entry name" value="Na_H_Exchanger"/>
    <property type="match status" value="1"/>
</dbReference>
<organism evidence="10 11">
    <name type="scientific">Methanoculleus oceani</name>
    <dbReference type="NCBI Taxonomy" id="2184756"/>
    <lineage>
        <taxon>Archaea</taxon>
        <taxon>Methanobacteriati</taxon>
        <taxon>Methanobacteriota</taxon>
        <taxon>Stenosarchaea group</taxon>
        <taxon>Methanomicrobia</taxon>
        <taxon>Methanomicrobiales</taxon>
        <taxon>Methanomicrobiaceae</taxon>
        <taxon>Methanoculleus</taxon>
    </lineage>
</organism>
<dbReference type="InterPro" id="IPR038770">
    <property type="entry name" value="Na+/solute_symporter_sf"/>
</dbReference>
<evidence type="ECO:0000256" key="1">
    <source>
        <dbReference type="ARBA" id="ARBA00004141"/>
    </source>
</evidence>
<gene>
    <name evidence="10" type="ORF">DIC75_03725</name>
</gene>
<feature type="transmembrane region" description="Helical" evidence="7">
    <location>
        <begin position="190"/>
        <end position="212"/>
    </location>
</feature>
<evidence type="ECO:0000256" key="7">
    <source>
        <dbReference type="SAM" id="Phobius"/>
    </source>
</evidence>
<feature type="transmembrane region" description="Helical" evidence="7">
    <location>
        <begin position="147"/>
        <end position="170"/>
    </location>
</feature>
<dbReference type="Gene3D" id="1.20.1530.20">
    <property type="match status" value="1"/>
</dbReference>
<dbReference type="PANTHER" id="PTHR42751:SF3">
    <property type="entry name" value="SODIUM_GLUTAMATE SYMPORTER"/>
    <property type="match status" value="1"/>
</dbReference>
<dbReference type="AlphaFoldDB" id="A0ABD4TC65"/>
<dbReference type="PROSITE" id="PS51202">
    <property type="entry name" value="RCK_C"/>
    <property type="match status" value="1"/>
</dbReference>
<keyword evidence="6 7" id="KW-0472">Membrane</keyword>
<evidence type="ECO:0000256" key="6">
    <source>
        <dbReference type="ARBA" id="ARBA00023136"/>
    </source>
</evidence>
<protein>
    <submittedName>
        <fullName evidence="10">Potassium transporter KefB</fullName>
    </submittedName>
</protein>
<dbReference type="PROSITE" id="PS51201">
    <property type="entry name" value="RCK_N"/>
    <property type="match status" value="1"/>
</dbReference>
<feature type="transmembrane region" description="Helical" evidence="7">
    <location>
        <begin position="6"/>
        <end position="24"/>
    </location>
</feature>
<feature type="transmembrane region" description="Helical" evidence="7">
    <location>
        <begin position="302"/>
        <end position="323"/>
    </location>
</feature>
<sequence length="674" mass="73642">MELQILNAIVLIFGISLIVGLLFNPLRIPPLVGFILTGIIVGPNVLGIVQSLEEVNILAEIGIVLLLFTIGLEFSFAHLWQIRKMLLVSGSIQVFLTFLVSFFIATLIGLPFAEAVLLGFLFALSSTAVVLRILHQRGEMSTPHGNIILGVLIFQDIVAIPMIMAIPFLASISAPAAVQAFSVESLSSMLTVDILILVVLVVAAKWGVPWFLYQIARTRNRELFLLFIVVTCFGVAWLVSLAGISLALGALLAGLLISRSEYSHQAIGSIVPFRDIFTSFFFVSVGMLLDVGFLLEHLGLVLLLIVGVIVAKGLIAAAVPVVLGYPIRTITLVGLALAQVGEFSFILSRSGLDYGILSPEIYQLFLVTALITMAMTPFVIGGGPMLSDRLCRVGFLNRTLEARRPVEEPERQPLREHVMIIGYGVTGRNLARAAKAGGIPYVIIEMNPVTVRKERALGEPIHYGDATTETVLVHADIESARIAVIAINDPVSTRQIVEACRRLNPYLYIIVRTRYLIEVGPLQDLGANEVVPEEFETSLEIFTRVLNKYLIPKDRIEGLTAEIRSDTYQMLRNPQEHPPTLTDLIYRLSNVSIVTYTIDPAAPVAGKTLGEINLRRRHDVLVLAVLRGEETITNPDGETKILPNDIVIVLGTPEPVARASVLFQAPPREEGTPA</sequence>
<name>A0ABD4TC65_9EURY</name>
<evidence type="ECO:0000256" key="3">
    <source>
        <dbReference type="ARBA" id="ARBA00022448"/>
    </source>
</evidence>
<feature type="transmembrane region" description="Helical" evidence="7">
    <location>
        <begin position="55"/>
        <end position="74"/>
    </location>
</feature>
<evidence type="ECO:0000313" key="11">
    <source>
        <dbReference type="Proteomes" id="UP001523230"/>
    </source>
</evidence>
<feature type="transmembrane region" description="Helical" evidence="7">
    <location>
        <begin position="31"/>
        <end position="49"/>
    </location>
</feature>
<evidence type="ECO:0000313" key="10">
    <source>
        <dbReference type="EMBL" id="MCM2465428.1"/>
    </source>
</evidence>
<feature type="transmembrane region" description="Helical" evidence="7">
    <location>
        <begin position="329"/>
        <end position="352"/>
    </location>
</feature>
<keyword evidence="11" id="KW-1185">Reference proteome</keyword>
<dbReference type="SUPFAM" id="SSF51735">
    <property type="entry name" value="NAD(P)-binding Rossmann-fold domains"/>
    <property type="match status" value="1"/>
</dbReference>
<dbReference type="Proteomes" id="UP001523230">
    <property type="component" value="Unassembled WGS sequence"/>
</dbReference>
<dbReference type="InterPro" id="IPR006037">
    <property type="entry name" value="RCK_C"/>
</dbReference>
<dbReference type="Pfam" id="PF02254">
    <property type="entry name" value="TrkA_N"/>
    <property type="match status" value="1"/>
</dbReference>
<dbReference type="InterPro" id="IPR003148">
    <property type="entry name" value="RCK_N"/>
</dbReference>
<dbReference type="PANTHER" id="PTHR42751">
    <property type="entry name" value="SODIUM/HYDROGEN EXCHANGER FAMILY/TRKA DOMAIN PROTEIN"/>
    <property type="match status" value="1"/>
</dbReference>
<evidence type="ECO:0000256" key="5">
    <source>
        <dbReference type="ARBA" id="ARBA00022989"/>
    </source>
</evidence>
<comment type="similarity">
    <text evidence="2">Belongs to the monovalent cation:proton antiporter 2 (CPA2) transporter (TC 2.A.37) family.</text>
</comment>
<dbReference type="Gene3D" id="3.30.70.1450">
    <property type="entry name" value="Regulator of K+ conductance, C-terminal domain"/>
    <property type="match status" value="1"/>
</dbReference>
<keyword evidence="3" id="KW-0813">Transport</keyword>
<dbReference type="Gene3D" id="3.40.50.720">
    <property type="entry name" value="NAD(P)-binding Rossmann-like Domain"/>
    <property type="match status" value="1"/>
</dbReference>
<feature type="transmembrane region" description="Helical" evidence="7">
    <location>
        <begin position="86"/>
        <end position="110"/>
    </location>
</feature>
<proteinExistence type="inferred from homology"/>
<feature type="domain" description="RCK N-terminal" evidence="8">
    <location>
        <begin position="415"/>
        <end position="532"/>
    </location>
</feature>
<evidence type="ECO:0000259" key="8">
    <source>
        <dbReference type="PROSITE" id="PS51201"/>
    </source>
</evidence>
<feature type="transmembrane region" description="Helical" evidence="7">
    <location>
        <begin position="364"/>
        <end position="386"/>
    </location>
</feature>
<dbReference type="RefSeq" id="WP_250986662.1">
    <property type="nucleotide sequence ID" value="NZ_QFDM01000001.1"/>
</dbReference>
<evidence type="ECO:0000256" key="2">
    <source>
        <dbReference type="ARBA" id="ARBA00005551"/>
    </source>
</evidence>
<dbReference type="InterPro" id="IPR036721">
    <property type="entry name" value="RCK_C_sf"/>
</dbReference>
<keyword evidence="5 7" id="KW-1133">Transmembrane helix</keyword>
<dbReference type="InterPro" id="IPR006153">
    <property type="entry name" value="Cation/H_exchanger_TM"/>
</dbReference>
<accession>A0ABD4TC65</accession>
<dbReference type="EMBL" id="QFDM01000001">
    <property type="protein sequence ID" value="MCM2465428.1"/>
    <property type="molecule type" value="Genomic_DNA"/>
</dbReference>
<dbReference type="SUPFAM" id="SSF116726">
    <property type="entry name" value="TrkA C-terminal domain-like"/>
    <property type="match status" value="1"/>
</dbReference>
<feature type="transmembrane region" description="Helical" evidence="7">
    <location>
        <begin position="224"/>
        <end position="257"/>
    </location>
</feature>
<feature type="transmembrane region" description="Helical" evidence="7">
    <location>
        <begin position="116"/>
        <end position="135"/>
    </location>
</feature>
<comment type="subcellular location">
    <subcellularLocation>
        <location evidence="1">Membrane</location>
        <topology evidence="1">Multi-pass membrane protein</topology>
    </subcellularLocation>
</comment>
<dbReference type="Pfam" id="PF02080">
    <property type="entry name" value="TrkA_C"/>
    <property type="match status" value="1"/>
</dbReference>
<evidence type="ECO:0000256" key="4">
    <source>
        <dbReference type="ARBA" id="ARBA00022692"/>
    </source>
</evidence>
<dbReference type="GO" id="GO:0016020">
    <property type="term" value="C:membrane"/>
    <property type="evidence" value="ECO:0007669"/>
    <property type="project" value="UniProtKB-SubCell"/>
</dbReference>
<evidence type="ECO:0000259" key="9">
    <source>
        <dbReference type="PROSITE" id="PS51202"/>
    </source>
</evidence>
<feature type="domain" description="RCK C-terminal" evidence="9">
    <location>
        <begin position="581"/>
        <end position="665"/>
    </location>
</feature>